<dbReference type="GO" id="GO:0016887">
    <property type="term" value="F:ATP hydrolysis activity"/>
    <property type="evidence" value="ECO:0007669"/>
    <property type="project" value="InterPro"/>
</dbReference>
<dbReference type="SMART" id="SM00382">
    <property type="entry name" value="AAA"/>
    <property type="match status" value="1"/>
</dbReference>
<keyword evidence="1" id="KW-0813">Transport</keyword>
<dbReference type="Pfam" id="PF00005">
    <property type="entry name" value="ABC_tran"/>
    <property type="match status" value="1"/>
</dbReference>
<evidence type="ECO:0000256" key="1">
    <source>
        <dbReference type="ARBA" id="ARBA00022448"/>
    </source>
</evidence>
<dbReference type="GO" id="GO:0005524">
    <property type="term" value="F:ATP binding"/>
    <property type="evidence" value="ECO:0007669"/>
    <property type="project" value="UniProtKB-KW"/>
</dbReference>
<dbReference type="RefSeq" id="WP_107030049.1">
    <property type="nucleotide sequence ID" value="NZ_AP031432.1"/>
</dbReference>
<dbReference type="AlphaFoldDB" id="A0A2T3FYA8"/>
<accession>A0A2T3FYA8</accession>
<reference evidence="5 6" key="1">
    <citation type="journal article" date="2019" name="Int. J. Syst. Evol. Microbiol.">
        <title>Faecalibacillus intestinalis gen. nov., sp. nov. and Faecalibacillus faecis sp. nov., isolated from human faeces.</title>
        <authorList>
            <person name="Seo B."/>
            <person name="Jeon K."/>
            <person name="Baek I."/>
            <person name="Lee Y.M."/>
            <person name="Baek K."/>
            <person name="Ko G."/>
        </authorList>
    </citation>
    <scope>NUCLEOTIDE SEQUENCE [LARGE SCALE GENOMIC DNA]</scope>
    <source>
        <strain evidence="5 6">SNUG30099</strain>
    </source>
</reference>
<gene>
    <name evidence="5" type="ORF">C7U54_08840</name>
</gene>
<feature type="domain" description="ABC transporter" evidence="4">
    <location>
        <begin position="2"/>
        <end position="224"/>
    </location>
</feature>
<dbReference type="Proteomes" id="UP000240974">
    <property type="component" value="Unassembled WGS sequence"/>
</dbReference>
<evidence type="ECO:0000256" key="3">
    <source>
        <dbReference type="ARBA" id="ARBA00022840"/>
    </source>
</evidence>
<dbReference type="PANTHER" id="PTHR42939:SF3">
    <property type="entry name" value="ABC TRANSPORTER ATP-BINDING COMPONENT"/>
    <property type="match status" value="1"/>
</dbReference>
<dbReference type="PANTHER" id="PTHR42939">
    <property type="entry name" value="ABC TRANSPORTER ATP-BINDING PROTEIN ALBC-RELATED"/>
    <property type="match status" value="1"/>
</dbReference>
<evidence type="ECO:0000313" key="6">
    <source>
        <dbReference type="Proteomes" id="UP000240974"/>
    </source>
</evidence>
<dbReference type="Gene3D" id="3.40.50.300">
    <property type="entry name" value="P-loop containing nucleotide triphosphate hydrolases"/>
    <property type="match status" value="1"/>
</dbReference>
<evidence type="ECO:0000256" key="2">
    <source>
        <dbReference type="ARBA" id="ARBA00022741"/>
    </source>
</evidence>
<comment type="caution">
    <text evidence="5">The sequence shown here is derived from an EMBL/GenBank/DDBJ whole genome shotgun (WGS) entry which is preliminary data.</text>
</comment>
<dbReference type="InterPro" id="IPR003439">
    <property type="entry name" value="ABC_transporter-like_ATP-bd"/>
</dbReference>
<keyword evidence="3 5" id="KW-0067">ATP-binding</keyword>
<evidence type="ECO:0000259" key="4">
    <source>
        <dbReference type="PROSITE" id="PS50893"/>
    </source>
</evidence>
<organism evidence="5 6">
    <name type="scientific">Faecalibacillus intestinalis</name>
    <dbReference type="NCBI Taxonomy" id="1982626"/>
    <lineage>
        <taxon>Bacteria</taxon>
        <taxon>Bacillati</taxon>
        <taxon>Bacillota</taxon>
        <taxon>Erysipelotrichia</taxon>
        <taxon>Erysipelotrichales</taxon>
        <taxon>Coprobacillaceae</taxon>
        <taxon>Faecalibacillus</taxon>
    </lineage>
</organism>
<dbReference type="PROSITE" id="PS50893">
    <property type="entry name" value="ABC_TRANSPORTER_2"/>
    <property type="match status" value="1"/>
</dbReference>
<proteinExistence type="predicted"/>
<dbReference type="CDD" id="cd03230">
    <property type="entry name" value="ABC_DR_subfamily_A"/>
    <property type="match status" value="1"/>
</dbReference>
<dbReference type="SUPFAM" id="SSF52540">
    <property type="entry name" value="P-loop containing nucleoside triphosphate hydrolases"/>
    <property type="match status" value="1"/>
</dbReference>
<sequence length="278" mass="32226">MLKVNHIQKTYSHFHLDCSLEIKPGSITGIIGKNGSGKTTLFKVILNLIHIDSGDITLLDKDYKDVDKNKIGCTLANISLCEYLKLKDLINLLNNTYKDFDLDYFLQKCKQYQFPLDKKINEFSTGMKAKLNVLIALSHHASFLILDEPTNGLDVLAREEIIDLIREFMEEDENRSVLISSHISSDLEGLCDDIYMIDDGKFIFHETTDCLLDQYGLLKLTEEQFNQVDHNYFIKTRKENYGYTALTNQKQFYQENYPEIIIEKNNFDTLFSMMLRGE</sequence>
<dbReference type="InterPro" id="IPR027417">
    <property type="entry name" value="P-loop_NTPase"/>
</dbReference>
<dbReference type="InterPro" id="IPR051782">
    <property type="entry name" value="ABC_Transporter_VariousFunc"/>
</dbReference>
<dbReference type="EMBL" id="PYLQ01000012">
    <property type="protein sequence ID" value="PST40250.1"/>
    <property type="molecule type" value="Genomic_DNA"/>
</dbReference>
<evidence type="ECO:0000313" key="5">
    <source>
        <dbReference type="EMBL" id="PST40250.1"/>
    </source>
</evidence>
<keyword evidence="2" id="KW-0547">Nucleotide-binding</keyword>
<protein>
    <submittedName>
        <fullName evidence="5">ABC transporter ATP-binding protein</fullName>
    </submittedName>
</protein>
<keyword evidence="6" id="KW-1185">Reference proteome</keyword>
<dbReference type="InterPro" id="IPR003593">
    <property type="entry name" value="AAA+_ATPase"/>
</dbReference>
<name>A0A2T3FYA8_9FIRM</name>